<accession>A0ACC0X4M0</accession>
<dbReference type="Proteomes" id="UP001163603">
    <property type="component" value="Chromosome 14"/>
</dbReference>
<gene>
    <name evidence="1" type="ORF">Pint_33516</name>
</gene>
<keyword evidence="2" id="KW-1185">Reference proteome</keyword>
<dbReference type="EMBL" id="CM047749">
    <property type="protein sequence ID" value="KAJ0010358.1"/>
    <property type="molecule type" value="Genomic_DNA"/>
</dbReference>
<name>A0ACC0X4M0_9ROSI</name>
<protein>
    <submittedName>
        <fullName evidence="1">Uncharacterized protein</fullName>
    </submittedName>
</protein>
<organism evidence="1 2">
    <name type="scientific">Pistacia integerrima</name>
    <dbReference type="NCBI Taxonomy" id="434235"/>
    <lineage>
        <taxon>Eukaryota</taxon>
        <taxon>Viridiplantae</taxon>
        <taxon>Streptophyta</taxon>
        <taxon>Embryophyta</taxon>
        <taxon>Tracheophyta</taxon>
        <taxon>Spermatophyta</taxon>
        <taxon>Magnoliopsida</taxon>
        <taxon>eudicotyledons</taxon>
        <taxon>Gunneridae</taxon>
        <taxon>Pentapetalae</taxon>
        <taxon>rosids</taxon>
        <taxon>malvids</taxon>
        <taxon>Sapindales</taxon>
        <taxon>Anacardiaceae</taxon>
        <taxon>Pistacia</taxon>
    </lineage>
</organism>
<reference evidence="2" key="1">
    <citation type="journal article" date="2023" name="G3 (Bethesda)">
        <title>Genome assembly and association tests identify interacting loci associated with vigor, precocity, and sex in interspecific pistachio rootstocks.</title>
        <authorList>
            <person name="Palmer W."/>
            <person name="Jacygrad E."/>
            <person name="Sagayaradj S."/>
            <person name="Cavanaugh K."/>
            <person name="Han R."/>
            <person name="Bertier L."/>
            <person name="Beede B."/>
            <person name="Kafkas S."/>
            <person name="Golino D."/>
            <person name="Preece J."/>
            <person name="Michelmore R."/>
        </authorList>
    </citation>
    <scope>NUCLEOTIDE SEQUENCE [LARGE SCALE GENOMIC DNA]</scope>
</reference>
<evidence type="ECO:0000313" key="1">
    <source>
        <dbReference type="EMBL" id="KAJ0010358.1"/>
    </source>
</evidence>
<proteinExistence type="predicted"/>
<sequence length="21" mass="2122">MSLEGGSGCLMPTMGPEVVLL</sequence>
<comment type="caution">
    <text evidence="1">The sequence shown here is derived from an EMBL/GenBank/DDBJ whole genome shotgun (WGS) entry which is preliminary data.</text>
</comment>
<evidence type="ECO:0000313" key="2">
    <source>
        <dbReference type="Proteomes" id="UP001163603"/>
    </source>
</evidence>